<feature type="compositionally biased region" description="Polar residues" evidence="1">
    <location>
        <begin position="164"/>
        <end position="175"/>
    </location>
</feature>
<keyword evidence="4" id="KW-1185">Reference proteome</keyword>
<evidence type="ECO:0000256" key="1">
    <source>
        <dbReference type="SAM" id="MobiDB-lite"/>
    </source>
</evidence>
<feature type="region of interest" description="Disordered" evidence="1">
    <location>
        <begin position="872"/>
        <end position="933"/>
    </location>
</feature>
<feature type="region of interest" description="Disordered" evidence="1">
    <location>
        <begin position="662"/>
        <end position="695"/>
    </location>
</feature>
<evidence type="ECO:0000313" key="4">
    <source>
        <dbReference type="Proteomes" id="UP001432216"/>
    </source>
</evidence>
<dbReference type="Proteomes" id="UP001432216">
    <property type="component" value="Chromosome 8"/>
</dbReference>
<evidence type="ECO:0000313" key="3">
    <source>
        <dbReference type="EMBL" id="WVO23457.1"/>
    </source>
</evidence>
<feature type="compositionally biased region" description="Polar residues" evidence="1">
    <location>
        <begin position="102"/>
        <end position="111"/>
    </location>
</feature>
<gene>
    <name evidence="3" type="ORF">IAS62_004811</name>
</gene>
<feature type="compositionally biased region" description="Low complexity" evidence="1">
    <location>
        <begin position="898"/>
        <end position="919"/>
    </location>
</feature>
<reference evidence="3 4" key="1">
    <citation type="submission" date="2024-01" db="EMBL/GenBank/DDBJ databases">
        <title>Comparative genomics of Cryptococcus and Kwoniella reveals pathogenesis evolution and contrasting modes of karyotype evolution via chromosome fusion or intercentromeric recombination.</title>
        <authorList>
            <person name="Coelho M.A."/>
            <person name="David-Palma M."/>
            <person name="Shea T."/>
            <person name="Bowers K."/>
            <person name="McGinley-Smith S."/>
            <person name="Mohammad A.W."/>
            <person name="Gnirke A."/>
            <person name="Yurkov A.M."/>
            <person name="Nowrousian M."/>
            <person name="Sun S."/>
            <person name="Cuomo C.A."/>
            <person name="Heitman J."/>
        </authorList>
    </citation>
    <scope>NUCLEOTIDE SEQUENCE [LARGE SCALE GENOMIC DNA]</scope>
    <source>
        <strain evidence="3 4">7685027</strain>
    </source>
</reference>
<keyword evidence="2" id="KW-0812">Transmembrane</keyword>
<name>A0ABZ2AYE8_9TREE</name>
<dbReference type="GeneID" id="89991582"/>
<protein>
    <submittedName>
        <fullName evidence="3">Uncharacterized protein</fullName>
    </submittedName>
</protein>
<feature type="region of interest" description="Disordered" evidence="1">
    <location>
        <begin position="285"/>
        <end position="305"/>
    </location>
</feature>
<dbReference type="EMBL" id="CP143813">
    <property type="protein sequence ID" value="WVO23457.1"/>
    <property type="molecule type" value="Genomic_DNA"/>
</dbReference>
<feature type="compositionally biased region" description="Pro residues" evidence="1">
    <location>
        <begin position="183"/>
        <end position="197"/>
    </location>
</feature>
<keyword evidence="2" id="KW-1133">Transmembrane helix</keyword>
<feature type="transmembrane region" description="Helical" evidence="2">
    <location>
        <begin position="618"/>
        <end position="642"/>
    </location>
</feature>
<feature type="transmembrane region" description="Helical" evidence="2">
    <location>
        <begin position="470"/>
        <end position="492"/>
    </location>
</feature>
<feature type="compositionally biased region" description="Basic and acidic residues" evidence="1">
    <location>
        <begin position="233"/>
        <end position="249"/>
    </location>
</feature>
<feature type="region of interest" description="Disordered" evidence="1">
    <location>
        <begin position="319"/>
        <end position="360"/>
    </location>
</feature>
<evidence type="ECO:0000256" key="2">
    <source>
        <dbReference type="SAM" id="Phobius"/>
    </source>
</evidence>
<feature type="compositionally biased region" description="Low complexity" evidence="1">
    <location>
        <begin position="198"/>
        <end position="221"/>
    </location>
</feature>
<dbReference type="RefSeq" id="XP_064722696.1">
    <property type="nucleotide sequence ID" value="XM_064866624.1"/>
</dbReference>
<sequence length="1021" mass="111114">MPLSKRHRIVEELKEVIRAGSPTSPNAPIAIIKDIDWVRRAAGSNHRRILSTPGASASSEVDIRARTLSGGAFEKMTTTSDRRSVTPTGRMREEPVAAVASSVMSRPNLASESVPGPKEKVKAETASATEINAPKQRSSSSPPPTTVPIALSSIQSAPHDASASHPQTQTCSTTPDARIIESPFPPPSSLPPSPPHSPINLSSSAAHASAAAADLEKSVSPSKKRSVKLPTPRAREKGKEREIIERPGEGRAQTMRKGFIGSGGIMHKITSRQSLSKVRTTLPFTRSTEADRSGPATLHSKAFSPIKQSRISGSLNALNSATFLRPPPPPPRTSSYRQHRQPVFAPSSARIAAPSWGPSSHKPLVSSAEFSSRHCQPETLKSGRLSRVGPPEDDVEMIEIPRFKKRELNLGIVRKHRGKQRAIWLALGGLWVVNGLLSLFFDVNVIYILVQCSIHPSSDTNSSKLWQFAAAAYAVLWALSTIVVWLGWELGYEFWRRWRLVRPAIEPIYFSLPASLHLSLKSYDHFVFLLHIRTSPLGTQYAKDIIPETCHALIQLLPGLIPLLPRAAIAVVALISFWKPNVDAHAAYGGQIDETADRDLNFFRSDHPGELTNYSKGVLLSFTIYIAFRLAVVIASAICLWVSSGRPLGGVIGKRFRRSVAIGHGDNPSTPRKSRRKSSFQPRDPNLTRSPQKSWVDDENPWNWAWKERTRARVQDAFELCIVRLDRNGGIFKHAGETGTRQDVPWAKSSDKITQKIFMKERGKKDASYSATGFMAEIVAEGPSLPCPPSTINEFEATRLESILDPTGVAKTQPSSSRASTNVTSSTNDLFYTAPASMTPAGGKKLSVAEATRKDGVSMSTYKKRSGWVTEFGVKEENGPEGGDDESTGPCEMSGDVSQHSHSTTSSESSRSDTTTTTPTRRRANTASHPHALDLVRAGSSSITMIRDSLSGVVLVAANGSSGFVRKARSGTILSNSTERKRCRKVNNDEGSEELTDDGPVTPRSKHDKSIGLGAPFGYFP</sequence>
<accession>A0ABZ2AYE8</accession>
<feature type="compositionally biased region" description="Basic and acidic residues" evidence="1">
    <location>
        <begin position="80"/>
        <end position="95"/>
    </location>
</feature>
<keyword evidence="2" id="KW-0472">Membrane</keyword>
<organism evidence="3 4">
    <name type="scientific">Cryptococcus decagattii</name>
    <dbReference type="NCBI Taxonomy" id="1859122"/>
    <lineage>
        <taxon>Eukaryota</taxon>
        <taxon>Fungi</taxon>
        <taxon>Dikarya</taxon>
        <taxon>Basidiomycota</taxon>
        <taxon>Agaricomycotina</taxon>
        <taxon>Tremellomycetes</taxon>
        <taxon>Tremellales</taxon>
        <taxon>Cryptococcaceae</taxon>
        <taxon>Cryptococcus</taxon>
        <taxon>Cryptococcus gattii species complex</taxon>
    </lineage>
</organism>
<feature type="transmembrane region" description="Helical" evidence="2">
    <location>
        <begin position="422"/>
        <end position="450"/>
    </location>
</feature>
<feature type="region of interest" description="Disordered" evidence="1">
    <location>
        <begin position="77"/>
        <end position="256"/>
    </location>
</feature>
<proteinExistence type="predicted"/>
<feature type="region of interest" description="Disordered" evidence="1">
    <location>
        <begin position="978"/>
        <end position="1021"/>
    </location>
</feature>